<protein>
    <recommendedName>
        <fullName evidence="4">PepSY-associated TM helix</fullName>
    </recommendedName>
</protein>
<keyword evidence="1" id="KW-0812">Transmembrane</keyword>
<evidence type="ECO:0000256" key="1">
    <source>
        <dbReference type="SAM" id="Phobius"/>
    </source>
</evidence>
<keyword evidence="1" id="KW-0472">Membrane</keyword>
<dbReference type="Proteomes" id="UP000006322">
    <property type="component" value="Unassembled WGS sequence"/>
</dbReference>
<dbReference type="EMBL" id="BAER01000013">
    <property type="protein sequence ID" value="GAC31123.1"/>
    <property type="molecule type" value="Genomic_DNA"/>
</dbReference>
<organism evidence="2 3">
    <name type="scientific">Paraglaciecola polaris LMG 21857</name>
    <dbReference type="NCBI Taxonomy" id="1129793"/>
    <lineage>
        <taxon>Bacteria</taxon>
        <taxon>Pseudomonadati</taxon>
        <taxon>Pseudomonadota</taxon>
        <taxon>Gammaproteobacteria</taxon>
        <taxon>Alteromonadales</taxon>
        <taxon>Alteromonadaceae</taxon>
        <taxon>Paraglaciecola</taxon>
    </lineage>
</organism>
<proteinExistence type="predicted"/>
<evidence type="ECO:0000313" key="2">
    <source>
        <dbReference type="EMBL" id="GAC31123.1"/>
    </source>
</evidence>
<keyword evidence="1" id="KW-1133">Transmembrane helix</keyword>
<name>K6ZQH2_9ALTE</name>
<comment type="caution">
    <text evidence="2">The sequence shown here is derived from an EMBL/GenBank/DDBJ whole genome shotgun (WGS) entry which is preliminary data.</text>
</comment>
<evidence type="ECO:0000313" key="3">
    <source>
        <dbReference type="Proteomes" id="UP000006322"/>
    </source>
</evidence>
<dbReference type="AlphaFoldDB" id="K6ZQH2"/>
<keyword evidence="3" id="KW-1185">Reference proteome</keyword>
<dbReference type="STRING" id="1129793.GPLA_0204"/>
<gene>
    <name evidence="2" type="ORF">GPLA_0204</name>
</gene>
<feature type="transmembrane region" description="Helical" evidence="1">
    <location>
        <begin position="201"/>
        <end position="225"/>
    </location>
</feature>
<evidence type="ECO:0008006" key="4">
    <source>
        <dbReference type="Google" id="ProtNLM"/>
    </source>
</evidence>
<accession>K6ZQH2</accession>
<dbReference type="RefSeq" id="WP_007102931.1">
    <property type="nucleotide sequence ID" value="NZ_BAER01000013.1"/>
</dbReference>
<sequence>MKLVNKIRQYHKWMMLFLGTQFVIWSVTGTYMVVIDLNYIHGNNLIKEHQPNIDSEDVKFTLTDILALYPGATDIELATLAGQTVYHVINGKQQLLLSALTGERLAPFGEKRATEISNYYYSGTSAVKEINLITQNPPYGLNKKFLPAYRIDYDAFSSPSIYISAESGKLVRYRHNFWRIFDWMFRFHLADYNNREHDNWLLFWLTLFSIGACLLGLGLSYFTVLRKAKEA</sequence>
<feature type="transmembrane region" description="Helical" evidence="1">
    <location>
        <begin position="12"/>
        <end position="34"/>
    </location>
</feature>
<dbReference type="OrthoDB" id="9806195at2"/>
<reference evidence="3" key="1">
    <citation type="journal article" date="2014" name="Environ. Microbiol.">
        <title>Comparative genomics of the marine bacterial genus Glaciecola reveals the high degree of genomic diversity and genomic characteristic for cold adaptation.</title>
        <authorList>
            <person name="Qin Q.L."/>
            <person name="Xie B.B."/>
            <person name="Yu Y."/>
            <person name="Shu Y.L."/>
            <person name="Rong J.C."/>
            <person name="Zhang Y.J."/>
            <person name="Zhao D.L."/>
            <person name="Chen X.L."/>
            <person name="Zhang X.Y."/>
            <person name="Chen B."/>
            <person name="Zhou B.C."/>
            <person name="Zhang Y.Z."/>
        </authorList>
    </citation>
    <scope>NUCLEOTIDE SEQUENCE [LARGE SCALE GENOMIC DNA]</scope>
    <source>
        <strain evidence="3">LMG 21857</strain>
    </source>
</reference>